<dbReference type="SUPFAM" id="SSF53335">
    <property type="entry name" value="S-adenosyl-L-methionine-dependent methyltransferases"/>
    <property type="match status" value="1"/>
</dbReference>
<keyword evidence="1" id="KW-0489">Methyltransferase</keyword>
<keyword evidence="1" id="KW-0808">Transferase</keyword>
<dbReference type="GO" id="GO:0008168">
    <property type="term" value="F:methyltransferase activity"/>
    <property type="evidence" value="ECO:0007669"/>
    <property type="project" value="UniProtKB-KW"/>
</dbReference>
<reference evidence="1 2" key="1">
    <citation type="submission" date="2020-05" db="EMBL/GenBank/DDBJ databases">
        <authorList>
            <person name="Petersen J."/>
            <person name="Sayavedra L."/>
        </authorList>
    </citation>
    <scope>NUCLEOTIDE SEQUENCE [LARGE SCALE GENOMIC DNA]</scope>
    <source>
        <strain evidence="1">B thermophilus SOXS</strain>
    </source>
</reference>
<dbReference type="Gene3D" id="3.40.50.150">
    <property type="entry name" value="Vaccinia Virus protein VP39"/>
    <property type="match status" value="1"/>
</dbReference>
<gene>
    <name evidence="1" type="ORF">THERMOS_1326</name>
</gene>
<proteinExistence type="predicted"/>
<dbReference type="InterPro" id="IPR029063">
    <property type="entry name" value="SAM-dependent_MTases_sf"/>
</dbReference>
<evidence type="ECO:0000313" key="1">
    <source>
        <dbReference type="EMBL" id="CAB5501067.1"/>
    </source>
</evidence>
<accession>A0A8H8XF94</accession>
<dbReference type="RefSeq" id="WP_237732601.1">
    <property type="nucleotide sequence ID" value="NZ_CAESAQ020000064.1"/>
</dbReference>
<evidence type="ECO:0000313" key="2">
    <source>
        <dbReference type="Proteomes" id="UP000643672"/>
    </source>
</evidence>
<name>A0A8H8XF94_9GAMM</name>
<dbReference type="Pfam" id="PF13489">
    <property type="entry name" value="Methyltransf_23"/>
    <property type="match status" value="1"/>
</dbReference>
<dbReference type="AlphaFoldDB" id="A0A8H8XF94"/>
<comment type="caution">
    <text evidence="1">The sequence shown here is derived from an EMBL/GenBank/DDBJ whole genome shotgun (WGS) entry which is preliminary data.</text>
</comment>
<dbReference type="GO" id="GO:0032259">
    <property type="term" value="P:methylation"/>
    <property type="evidence" value="ECO:0007669"/>
    <property type="project" value="UniProtKB-KW"/>
</dbReference>
<sequence>MADKFCPLCHSESIQPYYQNKGVGYLSCPQCALVFMSKTHHLSDTEEKLRYDAHQNNPDDKRYQAFLSQVFNPVIDHLNKQGLDFSKVGAKGLDFGCGPGSTLSLMFEKQGHQVNLFDKFYANNPAVFEQSYDFITATEVVEHLSAPNVELHRLFGSLKKGGVLAIMTQMMDDKTDFSTWYYKNDPTHICFFSKNTMRYLAKKWRAKVSFFGNNVALYYFPK</sequence>
<organism evidence="1 2">
    <name type="scientific">Bathymodiolus thermophilus thioautotrophic gill symbiont</name>
    <dbReference type="NCBI Taxonomy" id="2360"/>
    <lineage>
        <taxon>Bacteria</taxon>
        <taxon>Pseudomonadati</taxon>
        <taxon>Pseudomonadota</taxon>
        <taxon>Gammaproteobacteria</taxon>
        <taxon>sulfur-oxidizing symbionts</taxon>
    </lineage>
</organism>
<dbReference type="Proteomes" id="UP000643672">
    <property type="component" value="Unassembled WGS sequence"/>
</dbReference>
<protein>
    <submittedName>
        <fullName evidence="1">SAM-dependent methyltransferase</fullName>
    </submittedName>
</protein>
<keyword evidence="2" id="KW-1185">Reference proteome</keyword>
<dbReference type="EMBL" id="CAESAQ020000064">
    <property type="protein sequence ID" value="CAB5501067.1"/>
    <property type="molecule type" value="Genomic_DNA"/>
</dbReference>